<dbReference type="OrthoDB" id="9760620at2"/>
<dbReference type="GO" id="GO:0015344">
    <property type="term" value="F:siderophore uptake transmembrane transporter activity"/>
    <property type="evidence" value="ECO:0007669"/>
    <property type="project" value="TreeGrafter"/>
</dbReference>
<reference evidence="14 15" key="1">
    <citation type="submission" date="2015-05" db="EMBL/GenBank/DDBJ databases">
        <title>Draft genome sequence of Lampropedia sp. CT6, isolated from the microbial mat of a hot water spring, located at Manikaran, India.</title>
        <authorList>
            <person name="Tripathi C."/>
            <person name="Rani P."/>
            <person name="Mahato N.K."/>
            <person name="Lal R."/>
        </authorList>
    </citation>
    <scope>NUCLEOTIDE SEQUENCE [LARGE SCALE GENOMIC DNA]</scope>
    <source>
        <strain evidence="14 15">CT6</strain>
    </source>
</reference>
<evidence type="ECO:0000313" key="15">
    <source>
        <dbReference type="Proteomes" id="UP000050580"/>
    </source>
</evidence>
<dbReference type="Pfam" id="PF00593">
    <property type="entry name" value="TonB_dep_Rec_b-barrel"/>
    <property type="match status" value="1"/>
</dbReference>
<keyword evidence="7 10" id="KW-0472">Membrane</keyword>
<feature type="domain" description="TonB-dependent receptor-like beta-barrel" evidence="12">
    <location>
        <begin position="222"/>
        <end position="645"/>
    </location>
</feature>
<dbReference type="SUPFAM" id="SSF56935">
    <property type="entry name" value="Porins"/>
    <property type="match status" value="1"/>
</dbReference>
<comment type="subcellular location">
    <subcellularLocation>
        <location evidence="1 10">Cell outer membrane</location>
        <topology evidence="1 10">Multi-pass membrane protein</topology>
    </subcellularLocation>
</comment>
<evidence type="ECO:0000259" key="13">
    <source>
        <dbReference type="Pfam" id="PF07715"/>
    </source>
</evidence>
<dbReference type="PANTHER" id="PTHR30069">
    <property type="entry name" value="TONB-DEPENDENT OUTER MEMBRANE RECEPTOR"/>
    <property type="match status" value="1"/>
</dbReference>
<keyword evidence="6 11" id="KW-0798">TonB box</keyword>
<keyword evidence="9 10" id="KW-0998">Cell outer membrane</keyword>
<dbReference type="Gene3D" id="2.170.130.10">
    <property type="entry name" value="TonB-dependent receptor, plug domain"/>
    <property type="match status" value="1"/>
</dbReference>
<dbReference type="PANTHER" id="PTHR30069:SF28">
    <property type="entry name" value="TONB-DEPENDENT RECEPTOR YNCD-RELATED"/>
    <property type="match status" value="1"/>
</dbReference>
<dbReference type="AlphaFoldDB" id="A0A0U1Q3B1"/>
<evidence type="ECO:0000256" key="6">
    <source>
        <dbReference type="ARBA" id="ARBA00023077"/>
    </source>
</evidence>
<dbReference type="InterPro" id="IPR039426">
    <property type="entry name" value="TonB-dep_rcpt-like"/>
</dbReference>
<dbReference type="InterPro" id="IPR037066">
    <property type="entry name" value="Plug_dom_sf"/>
</dbReference>
<dbReference type="Gene3D" id="2.40.170.20">
    <property type="entry name" value="TonB-dependent receptor, beta-barrel domain"/>
    <property type="match status" value="1"/>
</dbReference>
<dbReference type="InterPro" id="IPR036942">
    <property type="entry name" value="Beta-barrel_TonB_sf"/>
</dbReference>
<sequence length="694" mass="75782">MPAVGWTQGADAEPGAADVPTLDTVEVTATRQGGTLLQTPASVQVVEGTAFANGLQVNLSEALGRVPGLQVQNRHNYAQDLQIIMRGFGARSTFGVRGIRIYVDDIPATMPDGQGQTSNIDITSLDRIEVLNGPFSSIYGNAAGGVLQMYTAAGTNPPSVTVHTAAGSDGALRYGVQAQGRRDVEQGLEDYNLSATRFETDGYRDHSEARRGIVNARLGVRLNDTNRLKLVANHVDIRAQDPLGMTRAQMETDRRAAVSRAHDYNTRKKVKQSQLGAVWESHLNADNLLRMMAYHGQRETRQYQSIPPAPQLSNRGHAGGIIDLERQYSGLDVRLTSAQQWQGRDVLLIAGLAYDHLREQRRGFENFIGSGAQQQLGVQGALRRDETNTVWNIDPYVQASIGFAPGWNLDAGLRYSRVRFRSRDHYIAERNGDDSGSARYSALLPSLALRKDLTDEVSVYGSYGRGFETPTTNELSYRPDGSPGLNLALRPAESDNWELGLKAAMPFDGLATVALFRTDTDDEIVNAGSSNGRSSFHNAGKTRRDGLELAYSTRFLGEGRIDAAYTYLKAQYRTGSNRFASGASIPGIPKQSFYLGASWAPAQGWQAGAELRHVGRIYVNDANSDAASAYTLLGLHAGYVWQLGAWNLRSFARLDNALDKNYVGSVIVNDGNGRFFEPAPGRSWTAGVTLRRDF</sequence>
<evidence type="ECO:0000256" key="2">
    <source>
        <dbReference type="ARBA" id="ARBA00009810"/>
    </source>
</evidence>
<proteinExistence type="inferred from homology"/>
<keyword evidence="5 10" id="KW-0812">Transmembrane</keyword>
<name>A0A0U1Q3B1_9BURK</name>
<evidence type="ECO:0000256" key="5">
    <source>
        <dbReference type="ARBA" id="ARBA00022692"/>
    </source>
</evidence>
<evidence type="ECO:0000256" key="3">
    <source>
        <dbReference type="ARBA" id="ARBA00022448"/>
    </source>
</evidence>
<dbReference type="PROSITE" id="PS52016">
    <property type="entry name" value="TONB_DEPENDENT_REC_3"/>
    <property type="match status" value="1"/>
</dbReference>
<keyword evidence="4 10" id="KW-1134">Transmembrane beta strand</keyword>
<evidence type="ECO:0000256" key="1">
    <source>
        <dbReference type="ARBA" id="ARBA00004571"/>
    </source>
</evidence>
<dbReference type="EMBL" id="LBNQ01000009">
    <property type="protein sequence ID" value="KKW69220.1"/>
    <property type="molecule type" value="Genomic_DNA"/>
</dbReference>
<evidence type="ECO:0000313" key="14">
    <source>
        <dbReference type="EMBL" id="KKW69220.1"/>
    </source>
</evidence>
<dbReference type="PATRIC" id="fig|1610491.3.peg.380"/>
<evidence type="ECO:0000256" key="10">
    <source>
        <dbReference type="PROSITE-ProRule" id="PRU01360"/>
    </source>
</evidence>
<gene>
    <name evidence="14" type="ORF">AAV94_01845</name>
</gene>
<evidence type="ECO:0000256" key="4">
    <source>
        <dbReference type="ARBA" id="ARBA00022452"/>
    </source>
</evidence>
<evidence type="ECO:0000256" key="11">
    <source>
        <dbReference type="RuleBase" id="RU003357"/>
    </source>
</evidence>
<comment type="caution">
    <text evidence="14">The sequence shown here is derived from an EMBL/GenBank/DDBJ whole genome shotgun (WGS) entry which is preliminary data.</text>
</comment>
<evidence type="ECO:0000256" key="7">
    <source>
        <dbReference type="ARBA" id="ARBA00023136"/>
    </source>
</evidence>
<dbReference type="STRING" id="1610491.AAV94_01845"/>
<keyword evidence="8 14" id="KW-0675">Receptor</keyword>
<dbReference type="Pfam" id="PF07715">
    <property type="entry name" value="Plug"/>
    <property type="match status" value="1"/>
</dbReference>
<dbReference type="CDD" id="cd01347">
    <property type="entry name" value="ligand_gated_channel"/>
    <property type="match status" value="1"/>
</dbReference>
<evidence type="ECO:0000256" key="9">
    <source>
        <dbReference type="ARBA" id="ARBA00023237"/>
    </source>
</evidence>
<protein>
    <submittedName>
        <fullName evidence="14">TonB-dependent receptor</fullName>
    </submittedName>
</protein>
<dbReference type="Proteomes" id="UP000050580">
    <property type="component" value="Unassembled WGS sequence"/>
</dbReference>
<dbReference type="GO" id="GO:0009279">
    <property type="term" value="C:cell outer membrane"/>
    <property type="evidence" value="ECO:0007669"/>
    <property type="project" value="UniProtKB-SubCell"/>
</dbReference>
<comment type="similarity">
    <text evidence="2 10 11">Belongs to the TonB-dependent receptor family.</text>
</comment>
<dbReference type="RefSeq" id="WP_046740665.1">
    <property type="nucleotide sequence ID" value="NZ_LBNQ01000009.1"/>
</dbReference>
<evidence type="ECO:0000259" key="12">
    <source>
        <dbReference type="Pfam" id="PF00593"/>
    </source>
</evidence>
<accession>A0A0U1Q3B1</accession>
<dbReference type="GO" id="GO:0044718">
    <property type="term" value="P:siderophore transmembrane transport"/>
    <property type="evidence" value="ECO:0007669"/>
    <property type="project" value="TreeGrafter"/>
</dbReference>
<evidence type="ECO:0000256" key="8">
    <source>
        <dbReference type="ARBA" id="ARBA00023170"/>
    </source>
</evidence>
<dbReference type="InterPro" id="IPR000531">
    <property type="entry name" value="Beta-barrel_TonB"/>
</dbReference>
<organism evidence="14 15">
    <name type="scientific">Lampropedia cohaerens</name>
    <dbReference type="NCBI Taxonomy" id="1610491"/>
    <lineage>
        <taxon>Bacteria</taxon>
        <taxon>Pseudomonadati</taxon>
        <taxon>Pseudomonadota</taxon>
        <taxon>Betaproteobacteria</taxon>
        <taxon>Burkholderiales</taxon>
        <taxon>Comamonadaceae</taxon>
        <taxon>Lampropedia</taxon>
    </lineage>
</organism>
<dbReference type="InterPro" id="IPR012910">
    <property type="entry name" value="Plug_dom"/>
</dbReference>
<keyword evidence="15" id="KW-1185">Reference proteome</keyword>
<feature type="domain" description="TonB-dependent receptor plug" evidence="13">
    <location>
        <begin position="37"/>
        <end position="146"/>
    </location>
</feature>
<keyword evidence="3 10" id="KW-0813">Transport</keyword>